<evidence type="ECO:0000313" key="2">
    <source>
        <dbReference type="Proteomes" id="UP000187429"/>
    </source>
</evidence>
<name>A0A1R1YK24_9FUNG</name>
<keyword evidence="2" id="KW-1185">Reference proteome</keyword>
<proteinExistence type="predicted"/>
<dbReference type="EMBL" id="LSSM01001096">
    <property type="protein sequence ID" value="OMJ27261.1"/>
    <property type="molecule type" value="Genomic_DNA"/>
</dbReference>
<dbReference type="AlphaFoldDB" id="A0A1R1YK24"/>
<organism evidence="1 2">
    <name type="scientific">Smittium culicis</name>
    <dbReference type="NCBI Taxonomy" id="133412"/>
    <lineage>
        <taxon>Eukaryota</taxon>
        <taxon>Fungi</taxon>
        <taxon>Fungi incertae sedis</taxon>
        <taxon>Zoopagomycota</taxon>
        <taxon>Kickxellomycotina</taxon>
        <taxon>Harpellomycetes</taxon>
        <taxon>Harpellales</taxon>
        <taxon>Legeriomycetaceae</taxon>
        <taxon>Smittium</taxon>
    </lineage>
</organism>
<accession>A0A1R1YK24</accession>
<evidence type="ECO:0000313" key="1">
    <source>
        <dbReference type="EMBL" id="OMJ27261.1"/>
    </source>
</evidence>
<reference evidence="2" key="1">
    <citation type="submission" date="2017-01" db="EMBL/GenBank/DDBJ databases">
        <authorList>
            <person name="Wang Y."/>
            <person name="White M."/>
            <person name="Kvist S."/>
            <person name="Moncalvo J.-M."/>
        </authorList>
    </citation>
    <scope>NUCLEOTIDE SEQUENCE [LARGE SCALE GENOMIC DNA]</scope>
    <source>
        <strain evidence="2">ID-206-W2</strain>
    </source>
</reference>
<protein>
    <submittedName>
        <fullName evidence="1">Uncharacterized protein</fullName>
    </submittedName>
</protein>
<sequence length="66" mass="8099">MFFEDPLNKYFLVVVSLEDLYSVMLCEFRHTAMSCYLFQNSKWDAQEFWPYNVYLKSNNDTQLRIR</sequence>
<dbReference type="Proteomes" id="UP000187429">
    <property type="component" value="Unassembled WGS sequence"/>
</dbReference>
<gene>
    <name evidence="1" type="ORF">AYI69_g3305</name>
</gene>
<comment type="caution">
    <text evidence="1">The sequence shown here is derived from an EMBL/GenBank/DDBJ whole genome shotgun (WGS) entry which is preliminary data.</text>
</comment>